<dbReference type="GeneID" id="127751504"/>
<evidence type="ECO:0000313" key="2">
    <source>
        <dbReference type="Proteomes" id="UP000504606"/>
    </source>
</evidence>
<feature type="compositionally biased region" description="Low complexity" evidence="1">
    <location>
        <begin position="162"/>
        <end position="174"/>
    </location>
</feature>
<sequence>MEFLISLSKFCNVVPVSSNLSYTADGDSLSIGEVNHLQPLTVECGHKKVELTAGSGLFLKKASKSKAVLSANGDPDRLTREILTVLYGDKLRQPGISALGQGKQKLGIGETDLQNIFSFVCRNSKLTGRVDKKGKELPSFTFNAFIKSVNKKLKTASRDRMTSATASSKKNNSSETLDYL</sequence>
<feature type="region of interest" description="Disordered" evidence="1">
    <location>
        <begin position="157"/>
        <end position="180"/>
    </location>
</feature>
<organism evidence="2 3">
    <name type="scientific">Frankliniella occidentalis</name>
    <name type="common">Western flower thrips</name>
    <name type="synonym">Euthrips occidentalis</name>
    <dbReference type="NCBI Taxonomy" id="133901"/>
    <lineage>
        <taxon>Eukaryota</taxon>
        <taxon>Metazoa</taxon>
        <taxon>Ecdysozoa</taxon>
        <taxon>Arthropoda</taxon>
        <taxon>Hexapoda</taxon>
        <taxon>Insecta</taxon>
        <taxon>Pterygota</taxon>
        <taxon>Neoptera</taxon>
        <taxon>Paraneoptera</taxon>
        <taxon>Thysanoptera</taxon>
        <taxon>Terebrantia</taxon>
        <taxon>Thripoidea</taxon>
        <taxon>Thripidae</taxon>
        <taxon>Frankliniella</taxon>
    </lineage>
</organism>
<proteinExistence type="predicted"/>
<name>A0A9C6X8N2_FRAOC</name>
<dbReference type="RefSeq" id="XP_052131110.1">
    <property type="nucleotide sequence ID" value="XM_052275150.1"/>
</dbReference>
<protein>
    <submittedName>
        <fullName evidence="3">Uncharacterized protein LOC127751504</fullName>
    </submittedName>
</protein>
<dbReference type="AlphaFoldDB" id="A0A9C6X8N2"/>
<accession>A0A9C6X8N2</accession>
<dbReference type="Proteomes" id="UP000504606">
    <property type="component" value="Unplaced"/>
</dbReference>
<reference evidence="3" key="1">
    <citation type="submission" date="2025-08" db="UniProtKB">
        <authorList>
            <consortium name="RefSeq"/>
        </authorList>
    </citation>
    <scope>IDENTIFICATION</scope>
    <source>
        <tissue evidence="3">Whole organism</tissue>
    </source>
</reference>
<evidence type="ECO:0000313" key="3">
    <source>
        <dbReference type="RefSeq" id="XP_052131110.1"/>
    </source>
</evidence>
<keyword evidence="2" id="KW-1185">Reference proteome</keyword>
<dbReference type="KEGG" id="foc:127751504"/>
<gene>
    <name evidence="3" type="primary">LOC127751504</name>
</gene>
<evidence type="ECO:0000256" key="1">
    <source>
        <dbReference type="SAM" id="MobiDB-lite"/>
    </source>
</evidence>